<evidence type="ECO:0000256" key="2">
    <source>
        <dbReference type="RuleBase" id="RU003476"/>
    </source>
</evidence>
<dbReference type="KEGG" id="talb:FTW19_12530"/>
<feature type="domain" description="Nudix hydrolase" evidence="3">
    <location>
        <begin position="10"/>
        <end position="142"/>
    </location>
</feature>
<dbReference type="RefSeq" id="WP_147647942.1">
    <property type="nucleotide sequence ID" value="NZ_CP042806.1"/>
</dbReference>
<dbReference type="PANTHER" id="PTHR43736:SF1">
    <property type="entry name" value="DIHYDRONEOPTERIN TRIPHOSPHATE DIPHOSPHATASE"/>
    <property type="match status" value="1"/>
</dbReference>
<sequence length="150" mass="16859">MSDTREYPSAPVVGVGAIVFQDDKVLLVRRGREPLKGEWSLPGGRLELGEHLEAAVVREVKEETGLDVSVVRHAETLERIFREEERVRYHYVLVDFLCEVTGGELLCGDDAADAAWFPVDAVLQSEIAVAQFTLEVLNRVWDRARATRQP</sequence>
<dbReference type="InterPro" id="IPR000086">
    <property type="entry name" value="NUDIX_hydrolase_dom"/>
</dbReference>
<keyword evidence="1 2" id="KW-0378">Hydrolase</keyword>
<evidence type="ECO:0000313" key="5">
    <source>
        <dbReference type="Proteomes" id="UP000321820"/>
    </source>
</evidence>
<name>A0A5B9E950_9BACT</name>
<dbReference type="Pfam" id="PF00293">
    <property type="entry name" value="NUDIX"/>
    <property type="match status" value="1"/>
</dbReference>
<dbReference type="PROSITE" id="PS00893">
    <property type="entry name" value="NUDIX_BOX"/>
    <property type="match status" value="1"/>
</dbReference>
<evidence type="ECO:0000256" key="1">
    <source>
        <dbReference type="ARBA" id="ARBA00022801"/>
    </source>
</evidence>
<dbReference type="InterPro" id="IPR015797">
    <property type="entry name" value="NUDIX_hydrolase-like_dom_sf"/>
</dbReference>
<dbReference type="PANTHER" id="PTHR43736">
    <property type="entry name" value="ADP-RIBOSE PYROPHOSPHATASE"/>
    <property type="match status" value="1"/>
</dbReference>
<dbReference type="AlphaFoldDB" id="A0A5B9E950"/>
<dbReference type="GO" id="GO:0016787">
    <property type="term" value="F:hydrolase activity"/>
    <property type="evidence" value="ECO:0007669"/>
    <property type="project" value="UniProtKB-KW"/>
</dbReference>
<dbReference type="OrthoDB" id="9810648at2"/>
<evidence type="ECO:0000259" key="3">
    <source>
        <dbReference type="PROSITE" id="PS51462"/>
    </source>
</evidence>
<reference evidence="4 5" key="1">
    <citation type="submission" date="2019-08" db="EMBL/GenBank/DDBJ databases">
        <title>Complete genome sequence of Terriglobus albidus strain ORNL.</title>
        <authorList>
            <person name="Podar M."/>
        </authorList>
    </citation>
    <scope>NUCLEOTIDE SEQUENCE [LARGE SCALE GENOMIC DNA]</scope>
    <source>
        <strain evidence="4 5">ORNL</strain>
    </source>
</reference>
<comment type="similarity">
    <text evidence="2">Belongs to the Nudix hydrolase family.</text>
</comment>
<dbReference type="InterPro" id="IPR020084">
    <property type="entry name" value="NUDIX_hydrolase_CS"/>
</dbReference>
<protein>
    <submittedName>
        <fullName evidence="4">NUDIX domain-containing protein</fullName>
    </submittedName>
</protein>
<accession>A0A5B9E950</accession>
<dbReference type="Proteomes" id="UP000321820">
    <property type="component" value="Chromosome"/>
</dbReference>
<keyword evidence="5" id="KW-1185">Reference proteome</keyword>
<gene>
    <name evidence="4" type="ORF">FTW19_12530</name>
</gene>
<dbReference type="PROSITE" id="PS51462">
    <property type="entry name" value="NUDIX"/>
    <property type="match status" value="1"/>
</dbReference>
<dbReference type="EMBL" id="CP042806">
    <property type="protein sequence ID" value="QEE28752.1"/>
    <property type="molecule type" value="Genomic_DNA"/>
</dbReference>
<dbReference type="InterPro" id="IPR020476">
    <property type="entry name" value="Nudix_hydrolase"/>
</dbReference>
<proteinExistence type="inferred from homology"/>
<organism evidence="4 5">
    <name type="scientific">Terriglobus albidus</name>
    <dbReference type="NCBI Taxonomy" id="1592106"/>
    <lineage>
        <taxon>Bacteria</taxon>
        <taxon>Pseudomonadati</taxon>
        <taxon>Acidobacteriota</taxon>
        <taxon>Terriglobia</taxon>
        <taxon>Terriglobales</taxon>
        <taxon>Acidobacteriaceae</taxon>
        <taxon>Terriglobus</taxon>
    </lineage>
</organism>
<dbReference type="SUPFAM" id="SSF55811">
    <property type="entry name" value="Nudix"/>
    <property type="match status" value="1"/>
</dbReference>
<dbReference type="Gene3D" id="3.90.79.10">
    <property type="entry name" value="Nucleoside Triphosphate Pyrophosphohydrolase"/>
    <property type="match status" value="1"/>
</dbReference>
<dbReference type="CDD" id="cd04673">
    <property type="entry name" value="NUDIX_ADPRase"/>
    <property type="match status" value="1"/>
</dbReference>
<evidence type="ECO:0000313" key="4">
    <source>
        <dbReference type="EMBL" id="QEE28752.1"/>
    </source>
</evidence>
<dbReference type="PRINTS" id="PR00502">
    <property type="entry name" value="NUDIXFAMILY"/>
</dbReference>